<dbReference type="SMART" id="SM00387">
    <property type="entry name" value="HATPase_c"/>
    <property type="match status" value="1"/>
</dbReference>
<dbReference type="PANTHER" id="PTHR43711">
    <property type="entry name" value="TWO-COMPONENT HISTIDINE KINASE"/>
    <property type="match status" value="1"/>
</dbReference>
<keyword evidence="8 15" id="KW-0418">Kinase</keyword>
<dbReference type="OrthoDB" id="9796330at2"/>
<evidence type="ECO:0000256" key="9">
    <source>
        <dbReference type="ARBA" id="ARBA00022840"/>
    </source>
</evidence>
<comment type="subcellular location">
    <subcellularLocation>
        <location evidence="2">Cell membrane</location>
    </subcellularLocation>
</comment>
<keyword evidence="9" id="KW-0067">ATP-binding</keyword>
<reference evidence="15 16" key="1">
    <citation type="submission" date="2016-10" db="EMBL/GenBank/DDBJ databases">
        <authorList>
            <person name="de Groot N.N."/>
        </authorList>
    </citation>
    <scope>NUCLEOTIDE SEQUENCE [LARGE SCALE GENOMIC DNA]</scope>
    <source>
        <strain evidence="15 16">AB35.6</strain>
    </source>
</reference>
<comment type="catalytic activity">
    <reaction evidence="1">
        <text>ATP + protein L-histidine = ADP + protein N-phospho-L-histidine.</text>
        <dbReference type="EC" id="2.7.13.3"/>
    </reaction>
</comment>
<dbReference type="PRINTS" id="PR00344">
    <property type="entry name" value="BCTRLSENSOR"/>
</dbReference>
<keyword evidence="5" id="KW-0597">Phosphoprotein</keyword>
<dbReference type="InterPro" id="IPR005467">
    <property type="entry name" value="His_kinase_dom"/>
</dbReference>
<proteinExistence type="predicted"/>
<dbReference type="AlphaFoldDB" id="A0A1H4SW43"/>
<organism evidence="15 16">
    <name type="scientific">Terriglobus roseus</name>
    <dbReference type="NCBI Taxonomy" id="392734"/>
    <lineage>
        <taxon>Bacteria</taxon>
        <taxon>Pseudomonadati</taxon>
        <taxon>Acidobacteriota</taxon>
        <taxon>Terriglobia</taxon>
        <taxon>Terriglobales</taxon>
        <taxon>Acidobacteriaceae</taxon>
        <taxon>Terriglobus</taxon>
    </lineage>
</organism>
<dbReference type="CDD" id="cd00075">
    <property type="entry name" value="HATPase"/>
    <property type="match status" value="1"/>
</dbReference>
<dbReference type="FunFam" id="3.30.565.10:FF:000006">
    <property type="entry name" value="Sensor histidine kinase WalK"/>
    <property type="match status" value="1"/>
</dbReference>
<dbReference type="InterPro" id="IPR004358">
    <property type="entry name" value="Sig_transdc_His_kin-like_C"/>
</dbReference>
<evidence type="ECO:0000313" key="15">
    <source>
        <dbReference type="EMBL" id="SEC48377.1"/>
    </source>
</evidence>
<evidence type="ECO:0000259" key="14">
    <source>
        <dbReference type="PROSITE" id="PS50109"/>
    </source>
</evidence>
<evidence type="ECO:0000256" key="1">
    <source>
        <dbReference type="ARBA" id="ARBA00000085"/>
    </source>
</evidence>
<evidence type="ECO:0000313" key="16">
    <source>
        <dbReference type="Proteomes" id="UP000182409"/>
    </source>
</evidence>
<dbReference type="Pfam" id="PF02518">
    <property type="entry name" value="HATPase_c"/>
    <property type="match status" value="1"/>
</dbReference>
<dbReference type="SUPFAM" id="SSF55785">
    <property type="entry name" value="PYP-like sensor domain (PAS domain)"/>
    <property type="match status" value="1"/>
</dbReference>
<name>A0A1H4SW43_9BACT</name>
<evidence type="ECO:0000256" key="2">
    <source>
        <dbReference type="ARBA" id="ARBA00004236"/>
    </source>
</evidence>
<dbReference type="EC" id="2.7.13.3" evidence="3"/>
<feature type="coiled-coil region" evidence="12">
    <location>
        <begin position="102"/>
        <end position="136"/>
    </location>
</feature>
<keyword evidence="10" id="KW-0902">Two-component regulatory system</keyword>
<dbReference type="PANTHER" id="PTHR43711:SF1">
    <property type="entry name" value="HISTIDINE KINASE 1"/>
    <property type="match status" value="1"/>
</dbReference>
<dbReference type="InterPro" id="IPR050736">
    <property type="entry name" value="Sensor_HK_Regulatory"/>
</dbReference>
<dbReference type="EMBL" id="FNSD01000001">
    <property type="protein sequence ID" value="SEC48377.1"/>
    <property type="molecule type" value="Genomic_DNA"/>
</dbReference>
<dbReference type="Gene3D" id="1.10.287.130">
    <property type="match status" value="1"/>
</dbReference>
<evidence type="ECO:0000256" key="6">
    <source>
        <dbReference type="ARBA" id="ARBA00022679"/>
    </source>
</evidence>
<dbReference type="FunFam" id="1.10.287.130:FF:000008">
    <property type="entry name" value="Two-component sensor histidine kinase"/>
    <property type="match status" value="1"/>
</dbReference>
<dbReference type="SUPFAM" id="SSF47384">
    <property type="entry name" value="Homodimeric domain of signal transducing histidine kinase"/>
    <property type="match status" value="1"/>
</dbReference>
<dbReference type="SMART" id="SM00388">
    <property type="entry name" value="HisKA"/>
    <property type="match status" value="1"/>
</dbReference>
<keyword evidence="11 13" id="KW-0472">Membrane</keyword>
<keyword evidence="13" id="KW-0812">Transmembrane</keyword>
<keyword evidence="12" id="KW-0175">Coiled coil</keyword>
<evidence type="ECO:0000256" key="10">
    <source>
        <dbReference type="ARBA" id="ARBA00023012"/>
    </source>
</evidence>
<dbReference type="Pfam" id="PF00512">
    <property type="entry name" value="HisKA"/>
    <property type="match status" value="1"/>
</dbReference>
<evidence type="ECO:0000256" key="13">
    <source>
        <dbReference type="SAM" id="Phobius"/>
    </source>
</evidence>
<protein>
    <recommendedName>
        <fullName evidence="3">histidine kinase</fullName>
        <ecNumber evidence="3">2.7.13.3</ecNumber>
    </recommendedName>
</protein>
<keyword evidence="4" id="KW-1003">Cell membrane</keyword>
<dbReference type="CDD" id="cd00082">
    <property type="entry name" value="HisKA"/>
    <property type="match status" value="1"/>
</dbReference>
<keyword evidence="7" id="KW-0547">Nucleotide-binding</keyword>
<keyword evidence="13" id="KW-1133">Transmembrane helix</keyword>
<evidence type="ECO:0000256" key="11">
    <source>
        <dbReference type="ARBA" id="ARBA00023136"/>
    </source>
</evidence>
<feature type="transmembrane region" description="Helical" evidence="13">
    <location>
        <begin position="32"/>
        <end position="51"/>
    </location>
</feature>
<gene>
    <name evidence="15" type="ORF">SAMN05443244_3572</name>
</gene>
<evidence type="ECO:0000256" key="4">
    <source>
        <dbReference type="ARBA" id="ARBA00022475"/>
    </source>
</evidence>
<keyword evidence="6" id="KW-0808">Transferase</keyword>
<dbReference type="RefSeq" id="WP_074655320.1">
    <property type="nucleotide sequence ID" value="NZ_FNSD01000001.1"/>
</dbReference>
<dbReference type="GO" id="GO:0005886">
    <property type="term" value="C:plasma membrane"/>
    <property type="evidence" value="ECO:0007669"/>
    <property type="project" value="UniProtKB-SubCell"/>
</dbReference>
<evidence type="ECO:0000256" key="7">
    <source>
        <dbReference type="ARBA" id="ARBA00022741"/>
    </source>
</evidence>
<dbReference type="PROSITE" id="PS50109">
    <property type="entry name" value="HIS_KIN"/>
    <property type="match status" value="1"/>
</dbReference>
<evidence type="ECO:0000256" key="8">
    <source>
        <dbReference type="ARBA" id="ARBA00022777"/>
    </source>
</evidence>
<evidence type="ECO:0000256" key="12">
    <source>
        <dbReference type="SAM" id="Coils"/>
    </source>
</evidence>
<dbReference type="InterPro" id="IPR036890">
    <property type="entry name" value="HATPase_C_sf"/>
</dbReference>
<dbReference type="Gene3D" id="3.30.450.20">
    <property type="entry name" value="PAS domain"/>
    <property type="match status" value="1"/>
</dbReference>
<dbReference type="Gene3D" id="3.30.565.10">
    <property type="entry name" value="Histidine kinase-like ATPase, C-terminal domain"/>
    <property type="match status" value="1"/>
</dbReference>
<dbReference type="InterPro" id="IPR036097">
    <property type="entry name" value="HisK_dim/P_sf"/>
</dbReference>
<evidence type="ECO:0000256" key="5">
    <source>
        <dbReference type="ARBA" id="ARBA00022553"/>
    </source>
</evidence>
<feature type="domain" description="Histidine kinase" evidence="14">
    <location>
        <begin position="243"/>
        <end position="462"/>
    </location>
</feature>
<dbReference type="SUPFAM" id="SSF55874">
    <property type="entry name" value="ATPase domain of HSP90 chaperone/DNA topoisomerase II/histidine kinase"/>
    <property type="match status" value="1"/>
</dbReference>
<dbReference type="InterPro" id="IPR003594">
    <property type="entry name" value="HATPase_dom"/>
</dbReference>
<dbReference type="InterPro" id="IPR035965">
    <property type="entry name" value="PAS-like_dom_sf"/>
</dbReference>
<dbReference type="GO" id="GO:0005524">
    <property type="term" value="F:ATP binding"/>
    <property type="evidence" value="ECO:0007669"/>
    <property type="project" value="UniProtKB-KW"/>
</dbReference>
<evidence type="ECO:0000256" key="3">
    <source>
        <dbReference type="ARBA" id="ARBA00012438"/>
    </source>
</evidence>
<dbReference type="InterPro" id="IPR003661">
    <property type="entry name" value="HisK_dim/P_dom"/>
</dbReference>
<dbReference type="GO" id="GO:0000155">
    <property type="term" value="F:phosphorelay sensor kinase activity"/>
    <property type="evidence" value="ECO:0007669"/>
    <property type="project" value="InterPro"/>
</dbReference>
<feature type="transmembrane region" description="Helical" evidence="13">
    <location>
        <begin position="9"/>
        <end position="26"/>
    </location>
</feature>
<sequence length="462" mass="50458">MKRLLKHPLTHALLCFGFGALLIASIPRNPGFRWIAVMLYAATCLSSGLAVRRQFRIRANAAARGVAAIVGHHQSSTGTTLAPVLDLRNTVDGGGPIFDPILRAARDAREYIAAERARLEERGNQLEVLLEGMQDAVLGVDSAGRAQWSNGHMQRLMGRDTAGVSVRHGRALVHTFRDPALLASIQNTLDNGVITECRSESIVAGRIFQVHAAPLPGGGAVVVLHDNTQAEQMERTQRDFVANVSHELRTPLTSIVGYVETVLDHETLSVPAREFLDTVLKNASRMHRLTEDLLLLTRVERAENPLEPAPVESDQLLRDALSMVSGSTYAEGARLEIDGSTRRRVLADENAILQVLANLLENAVKYSTGIVVQPRVILSARETEGEVEFCVKDDGPGIASEHLPRIFERFYRVEKARSRATGGTGLGLSIARDLIEQHGGRIWVESALGEGSTFRFTLPFAD</sequence>
<accession>A0A1H4SW43</accession>
<dbReference type="Proteomes" id="UP000182409">
    <property type="component" value="Unassembled WGS sequence"/>
</dbReference>